<dbReference type="GO" id="GO:0036440">
    <property type="term" value="F:citrate synthase activity"/>
    <property type="evidence" value="ECO:0007669"/>
    <property type="project" value="UniProtKB-EC"/>
</dbReference>
<sequence length="166" mass="19062">DRRRRCTEWGRSRLRRRGFRISGVVRHRRAGRHRHPQAVRQDGRVHLRSGLHLHRGVRVRDHLHRRGRGHPAPPRLPDRAAGGELFVHGGVLPAAQRRAAGQGRARPVRAHDLPPHDAARAARDLLPRLPARRASDGDHVRRGRRALGILPRFDRHHRSQAAHDRE</sequence>
<feature type="non-terminal residue" evidence="1">
    <location>
        <position position="166"/>
    </location>
</feature>
<feature type="non-terminal residue" evidence="1">
    <location>
        <position position="1"/>
    </location>
</feature>
<keyword evidence="1" id="KW-0808">Transferase</keyword>
<dbReference type="EMBL" id="CADCVX010000439">
    <property type="protein sequence ID" value="CAA9524962.1"/>
    <property type="molecule type" value="Genomic_DNA"/>
</dbReference>
<keyword evidence="1" id="KW-0012">Acyltransferase</keyword>
<reference evidence="1" key="1">
    <citation type="submission" date="2020-02" db="EMBL/GenBank/DDBJ databases">
        <authorList>
            <person name="Meier V. D."/>
        </authorList>
    </citation>
    <scope>NUCLEOTIDE SEQUENCE</scope>
    <source>
        <strain evidence="1">AVDCRST_MAG91</strain>
    </source>
</reference>
<protein>
    <submittedName>
        <fullName evidence="1">Citrate synthase (Si)</fullName>
        <ecNumber evidence="1">2.3.3.1</ecNumber>
    </submittedName>
</protein>
<name>A0A6J4TJJ2_9SPHN</name>
<proteinExistence type="predicted"/>
<dbReference type="AlphaFoldDB" id="A0A6J4TJJ2"/>
<accession>A0A6J4TJJ2</accession>
<evidence type="ECO:0000313" key="1">
    <source>
        <dbReference type="EMBL" id="CAA9524962.1"/>
    </source>
</evidence>
<organism evidence="1">
    <name type="scientific">uncultured Sphingomonadaceae bacterium</name>
    <dbReference type="NCBI Taxonomy" id="169976"/>
    <lineage>
        <taxon>Bacteria</taxon>
        <taxon>Pseudomonadati</taxon>
        <taxon>Pseudomonadota</taxon>
        <taxon>Alphaproteobacteria</taxon>
        <taxon>Sphingomonadales</taxon>
        <taxon>Sphingomonadaceae</taxon>
        <taxon>environmental samples</taxon>
    </lineage>
</organism>
<dbReference type="EC" id="2.3.3.1" evidence="1"/>
<gene>
    <name evidence="1" type="ORF">AVDCRST_MAG91-2446</name>
</gene>